<keyword evidence="5 7" id="KW-1133">Transmembrane helix</keyword>
<dbReference type="Gene3D" id="3.40.50.300">
    <property type="entry name" value="P-loop containing nucleotide triphosphate hydrolases"/>
    <property type="match status" value="1"/>
</dbReference>
<dbReference type="InterPro" id="IPR036640">
    <property type="entry name" value="ABC1_TM_sf"/>
</dbReference>
<evidence type="ECO:0000256" key="5">
    <source>
        <dbReference type="ARBA" id="ARBA00022989"/>
    </source>
</evidence>
<evidence type="ECO:0000256" key="4">
    <source>
        <dbReference type="ARBA" id="ARBA00022840"/>
    </source>
</evidence>
<dbReference type="PROSITE" id="PS50893">
    <property type="entry name" value="ABC_TRANSPORTER_2"/>
    <property type="match status" value="1"/>
</dbReference>
<proteinExistence type="predicted"/>
<reference evidence="10 11" key="1">
    <citation type="submission" date="2016-10" db="EMBL/GenBank/DDBJ databases">
        <authorList>
            <person name="de Groot N.N."/>
        </authorList>
    </citation>
    <scope>NUCLEOTIDE SEQUENCE [LARGE SCALE GENOMIC DNA]</scope>
    <source>
        <strain evidence="10 11">DSM 1801</strain>
    </source>
</reference>
<dbReference type="Gene3D" id="1.20.1560.10">
    <property type="entry name" value="ABC transporter type 1, transmembrane domain"/>
    <property type="match status" value="1"/>
</dbReference>
<keyword evidence="11" id="KW-1185">Reference proteome</keyword>
<feature type="transmembrane region" description="Helical" evidence="7">
    <location>
        <begin position="55"/>
        <end position="80"/>
    </location>
</feature>
<dbReference type="EMBL" id="FOHN01000025">
    <property type="protein sequence ID" value="SET48898.1"/>
    <property type="molecule type" value="Genomic_DNA"/>
</dbReference>
<dbReference type="GO" id="GO:0015421">
    <property type="term" value="F:ABC-type oligopeptide transporter activity"/>
    <property type="evidence" value="ECO:0007669"/>
    <property type="project" value="TreeGrafter"/>
</dbReference>
<dbReference type="SMART" id="SM00382">
    <property type="entry name" value="AAA"/>
    <property type="match status" value="1"/>
</dbReference>
<dbReference type="CDD" id="cd07346">
    <property type="entry name" value="ABC_6TM_exporters"/>
    <property type="match status" value="1"/>
</dbReference>
<dbReference type="InterPro" id="IPR003593">
    <property type="entry name" value="AAA+_ATPase"/>
</dbReference>
<keyword evidence="4" id="KW-0067">ATP-binding</keyword>
<evidence type="ECO:0000259" key="8">
    <source>
        <dbReference type="PROSITE" id="PS50893"/>
    </source>
</evidence>
<dbReference type="InterPro" id="IPR039421">
    <property type="entry name" value="Type_1_exporter"/>
</dbReference>
<dbReference type="GO" id="GO:0016887">
    <property type="term" value="F:ATP hydrolysis activity"/>
    <property type="evidence" value="ECO:0007669"/>
    <property type="project" value="InterPro"/>
</dbReference>
<feature type="transmembrane region" description="Helical" evidence="7">
    <location>
        <begin position="158"/>
        <end position="175"/>
    </location>
</feature>
<evidence type="ECO:0000256" key="6">
    <source>
        <dbReference type="ARBA" id="ARBA00023136"/>
    </source>
</evidence>
<keyword evidence="3" id="KW-0547">Nucleotide-binding</keyword>
<dbReference type="Proteomes" id="UP000199800">
    <property type="component" value="Unassembled WGS sequence"/>
</dbReference>
<feature type="transmembrane region" description="Helical" evidence="7">
    <location>
        <begin position="240"/>
        <end position="259"/>
    </location>
</feature>
<dbReference type="SUPFAM" id="SSF52540">
    <property type="entry name" value="P-loop containing nucleoside triphosphate hydrolases"/>
    <property type="match status" value="1"/>
</dbReference>
<dbReference type="InterPro" id="IPR003439">
    <property type="entry name" value="ABC_transporter-like_ATP-bd"/>
</dbReference>
<evidence type="ECO:0000313" key="11">
    <source>
        <dbReference type="Proteomes" id="UP000199800"/>
    </source>
</evidence>
<dbReference type="Pfam" id="PF00664">
    <property type="entry name" value="ABC_membrane"/>
    <property type="match status" value="1"/>
</dbReference>
<feature type="domain" description="ABC transporter" evidence="8">
    <location>
        <begin position="334"/>
        <end position="538"/>
    </location>
</feature>
<dbReference type="GO" id="GO:0005524">
    <property type="term" value="F:ATP binding"/>
    <property type="evidence" value="ECO:0007669"/>
    <property type="project" value="UniProtKB-KW"/>
</dbReference>
<feature type="domain" description="ABC transmembrane type-1" evidence="9">
    <location>
        <begin position="19"/>
        <end position="298"/>
    </location>
</feature>
<accession>A0A1I0ETY4</accession>
<sequence>MNLKQALWDIILKNKVLFVLGILTSISELGFSVLLPYINGKIIDDGILKKNIERLFYMCIVLCVLHLLQYVFTIFSSYVFTKISKEYTTHIYTKMIHNMLTKKHDFFVNQSSGEILQRISESWQLEDVFSVELFQAVLSLISFFVSLVLLINISVKMTLLALGAGMIIFILYYYGSQVLEKYLPKVLDINIKLTAQLEEVISGIFEIRVNQAQHLFTKEIDKEAKSKLKVNMKLAVFPSMYFNATTTLTSLLLVGILYLSGLDIIHGTLTVGTYFMITTYVQMVIAPTMQIGFIINTLKPVLIIANRLKENFSEEQEIDNCKEVLEKSEEINVLNVDSVDYAYVGMEPLFCNMNFNIKKGETALFRGSNGSGKSTLINLLCGEIVDYKGNIKLNSKNLDLRKYTSVTRQHPFIFNRNIKDNIILAQEYDNVRYEHLLQKLHFREYFDDHILNDDYMLEESGKNLSGGQTKLIAFARSIYCQKPVLILDEIISNMDCKMRNIIIEYLKEIKKDYIIIIVEHTDEYEEIVDSIIYMENFKNC</sequence>
<name>A0A1I0ETY4_9FIRM</name>
<feature type="transmembrane region" description="Helical" evidence="7">
    <location>
        <begin position="271"/>
        <end position="295"/>
    </location>
</feature>
<evidence type="ECO:0000256" key="1">
    <source>
        <dbReference type="ARBA" id="ARBA00004651"/>
    </source>
</evidence>
<keyword evidence="6 7" id="KW-0472">Membrane</keyword>
<dbReference type="STRING" id="29364.SAMN04487772_1253"/>
<gene>
    <name evidence="10" type="ORF">SAMN04487772_1253</name>
</gene>
<dbReference type="PROSITE" id="PS50929">
    <property type="entry name" value="ABC_TM1F"/>
    <property type="match status" value="1"/>
</dbReference>
<keyword evidence="2 7" id="KW-0812">Transmembrane</keyword>
<dbReference type="RefSeq" id="WP_092478627.1">
    <property type="nucleotide sequence ID" value="NZ_FOHN01000025.1"/>
</dbReference>
<dbReference type="PANTHER" id="PTHR43394">
    <property type="entry name" value="ATP-DEPENDENT PERMEASE MDL1, MITOCHONDRIAL"/>
    <property type="match status" value="1"/>
</dbReference>
<dbReference type="OrthoDB" id="9762778at2"/>
<feature type="transmembrane region" description="Helical" evidence="7">
    <location>
        <begin position="133"/>
        <end position="151"/>
    </location>
</feature>
<dbReference type="PANTHER" id="PTHR43394:SF1">
    <property type="entry name" value="ATP-BINDING CASSETTE SUB-FAMILY B MEMBER 10, MITOCHONDRIAL"/>
    <property type="match status" value="1"/>
</dbReference>
<comment type="subcellular location">
    <subcellularLocation>
        <location evidence="1">Cell membrane</location>
        <topology evidence="1">Multi-pass membrane protein</topology>
    </subcellularLocation>
</comment>
<dbReference type="InterPro" id="IPR011527">
    <property type="entry name" value="ABC1_TM_dom"/>
</dbReference>
<dbReference type="InterPro" id="IPR027417">
    <property type="entry name" value="P-loop_NTPase"/>
</dbReference>
<dbReference type="SUPFAM" id="SSF90123">
    <property type="entry name" value="ABC transporter transmembrane region"/>
    <property type="match status" value="1"/>
</dbReference>
<evidence type="ECO:0000256" key="7">
    <source>
        <dbReference type="SAM" id="Phobius"/>
    </source>
</evidence>
<dbReference type="GO" id="GO:0005886">
    <property type="term" value="C:plasma membrane"/>
    <property type="evidence" value="ECO:0007669"/>
    <property type="project" value="UniProtKB-SubCell"/>
</dbReference>
<evidence type="ECO:0000256" key="3">
    <source>
        <dbReference type="ARBA" id="ARBA00022741"/>
    </source>
</evidence>
<feature type="transmembrane region" description="Helical" evidence="7">
    <location>
        <begin position="16"/>
        <end position="35"/>
    </location>
</feature>
<dbReference type="Pfam" id="PF00005">
    <property type="entry name" value="ABC_tran"/>
    <property type="match status" value="1"/>
</dbReference>
<protein>
    <submittedName>
        <fullName evidence="10">ABC-type bacteriocin/lantibiotic exporter, contains an N-terminal double-glycine peptidase domain</fullName>
    </submittedName>
</protein>
<evidence type="ECO:0000313" key="10">
    <source>
        <dbReference type="EMBL" id="SET48898.1"/>
    </source>
</evidence>
<organism evidence="10 11">
    <name type="scientific">[Clostridium] polysaccharolyticum</name>
    <dbReference type="NCBI Taxonomy" id="29364"/>
    <lineage>
        <taxon>Bacteria</taxon>
        <taxon>Bacillati</taxon>
        <taxon>Bacillota</taxon>
        <taxon>Clostridia</taxon>
        <taxon>Lachnospirales</taxon>
        <taxon>Lachnospiraceae</taxon>
    </lineage>
</organism>
<dbReference type="AlphaFoldDB" id="A0A1I0ETY4"/>
<evidence type="ECO:0000256" key="2">
    <source>
        <dbReference type="ARBA" id="ARBA00022692"/>
    </source>
</evidence>
<evidence type="ECO:0000259" key="9">
    <source>
        <dbReference type="PROSITE" id="PS50929"/>
    </source>
</evidence>